<keyword evidence="4" id="KW-1185">Reference proteome</keyword>
<dbReference type="AlphaFoldDB" id="A0A8K0XP66"/>
<reference evidence="3" key="1">
    <citation type="journal article" date="2021" name="New Phytol.">
        <title>Evolutionary innovations through gain and loss of genes in the ectomycorrhizal Boletales.</title>
        <authorList>
            <person name="Wu G."/>
            <person name="Miyauchi S."/>
            <person name="Morin E."/>
            <person name="Kuo A."/>
            <person name="Drula E."/>
            <person name="Varga T."/>
            <person name="Kohler A."/>
            <person name="Feng B."/>
            <person name="Cao Y."/>
            <person name="Lipzen A."/>
            <person name="Daum C."/>
            <person name="Hundley H."/>
            <person name="Pangilinan J."/>
            <person name="Johnson J."/>
            <person name="Barry K."/>
            <person name="LaButti K."/>
            <person name="Ng V."/>
            <person name="Ahrendt S."/>
            <person name="Min B."/>
            <person name="Choi I.G."/>
            <person name="Park H."/>
            <person name="Plett J.M."/>
            <person name="Magnuson J."/>
            <person name="Spatafora J.W."/>
            <person name="Nagy L.G."/>
            <person name="Henrissat B."/>
            <person name="Grigoriev I.V."/>
            <person name="Yang Z.L."/>
            <person name="Xu J."/>
            <person name="Martin F.M."/>
        </authorList>
    </citation>
    <scope>NUCLEOTIDE SEQUENCE</scope>
    <source>
        <strain evidence="3">KKN 215</strain>
    </source>
</reference>
<dbReference type="OrthoDB" id="5592585at2759"/>
<comment type="caution">
    <text evidence="3">The sequence shown here is derived from an EMBL/GenBank/DDBJ whole genome shotgun (WGS) entry which is preliminary data.</text>
</comment>
<accession>A0A8K0XP66</accession>
<feature type="domain" description="Fungal-type protein kinase" evidence="2">
    <location>
        <begin position="131"/>
        <end position="485"/>
    </location>
</feature>
<dbReference type="Proteomes" id="UP000813824">
    <property type="component" value="Unassembled WGS sequence"/>
</dbReference>
<dbReference type="Pfam" id="PF17667">
    <property type="entry name" value="Pkinase_fungal"/>
    <property type="match status" value="1"/>
</dbReference>
<dbReference type="Gene3D" id="1.10.510.10">
    <property type="entry name" value="Transferase(Phosphotransferase) domain 1"/>
    <property type="match status" value="1"/>
</dbReference>
<dbReference type="PANTHER" id="PTHR38248:SF2">
    <property type="entry name" value="FUNK1 11"/>
    <property type="match status" value="1"/>
</dbReference>
<organism evidence="3 4">
    <name type="scientific">Cristinia sonorae</name>
    <dbReference type="NCBI Taxonomy" id="1940300"/>
    <lineage>
        <taxon>Eukaryota</taxon>
        <taxon>Fungi</taxon>
        <taxon>Dikarya</taxon>
        <taxon>Basidiomycota</taxon>
        <taxon>Agaricomycotina</taxon>
        <taxon>Agaricomycetes</taxon>
        <taxon>Agaricomycetidae</taxon>
        <taxon>Agaricales</taxon>
        <taxon>Pleurotineae</taxon>
        <taxon>Stephanosporaceae</taxon>
        <taxon>Cristinia</taxon>
    </lineage>
</organism>
<feature type="compositionally biased region" description="Polar residues" evidence="1">
    <location>
        <begin position="603"/>
        <end position="612"/>
    </location>
</feature>
<proteinExistence type="predicted"/>
<sequence length="712" mass="80833">MHGLWVGPLKVSEFMDAFMKTTKRLPRSRLAKVKFTSVPTISASEHDMSHSFIDVVGKHGLLPSGWVLRETMGDGKAKKKDEPRMLLCNEEPGASGSHWKSAEMWIDINRTAEMDAFRTDVEDLSTSLDDVTEDAKRTRRRITSYTTTQLARQHRTSTLSLLICGHHARFIRWDRSGAVVSHHFDYCAEPLPLAESFWRYGRLSRAERGFDTTARLATCIEESRLHAAISTHLFDPMKRKIPKMERSMAFDFPAHVISFTSPDGSTQGYVVQRPFSPPDAPAGRSTRAYIALDLASDELVFLKDYWRPLDDIRLPEAEIYAALHDAQLPHLPRVRCGGDVSSADVTAPHSTVSHIWKDSQRFCAHGVLKEYIQHRIVQDLAYPLTAVNNSRELVAAVRNGLECILYAHRNGWMHRDFSTGNMMLNAEGHGILNDWDHGFKIDPDHQVQPPRTGTWQFLSILLQDDPKKVHDVLDDIESCYWVLLYCALHHFDSTADHRVLEMFDYRDDETGDMDMRGGAKKMHFLIKYSKVIFSCPPLQDLTEGLRVYFRFFHGGRSLNDADVVGRAILALFDAALSRQDWAASDVLPDRFPRQQRYAMATPAPTTQFTQMSDPPLPPTALKSSKQTGKRLRGDGRDRALHESSDEYTTQSSKRQRTEAESSGNPVRRIRVGRSCKPKSLEALGSRRTTRSQTRSAQRLTRSQSKRLLLSKS</sequence>
<feature type="region of interest" description="Disordered" evidence="1">
    <location>
        <begin position="602"/>
        <end position="712"/>
    </location>
</feature>
<gene>
    <name evidence="3" type="ORF">BXZ70DRAFT_216639</name>
</gene>
<dbReference type="SUPFAM" id="SSF56112">
    <property type="entry name" value="Protein kinase-like (PK-like)"/>
    <property type="match status" value="1"/>
</dbReference>
<dbReference type="InterPro" id="IPR040976">
    <property type="entry name" value="Pkinase_fungal"/>
</dbReference>
<name>A0A8K0XP66_9AGAR</name>
<evidence type="ECO:0000313" key="3">
    <source>
        <dbReference type="EMBL" id="KAH8099769.1"/>
    </source>
</evidence>
<evidence type="ECO:0000256" key="1">
    <source>
        <dbReference type="SAM" id="MobiDB-lite"/>
    </source>
</evidence>
<evidence type="ECO:0000313" key="4">
    <source>
        <dbReference type="Proteomes" id="UP000813824"/>
    </source>
</evidence>
<dbReference type="EMBL" id="JAEVFJ010000018">
    <property type="protein sequence ID" value="KAH8099769.1"/>
    <property type="molecule type" value="Genomic_DNA"/>
</dbReference>
<dbReference type="InterPro" id="IPR011009">
    <property type="entry name" value="Kinase-like_dom_sf"/>
</dbReference>
<dbReference type="PANTHER" id="PTHR38248">
    <property type="entry name" value="FUNK1 6"/>
    <property type="match status" value="1"/>
</dbReference>
<feature type="compositionally biased region" description="Low complexity" evidence="1">
    <location>
        <begin position="690"/>
        <end position="712"/>
    </location>
</feature>
<protein>
    <recommendedName>
        <fullName evidence="2">Fungal-type protein kinase domain-containing protein</fullName>
    </recommendedName>
</protein>
<evidence type="ECO:0000259" key="2">
    <source>
        <dbReference type="Pfam" id="PF17667"/>
    </source>
</evidence>
<feature type="compositionally biased region" description="Basic residues" evidence="1">
    <location>
        <begin position="667"/>
        <end position="676"/>
    </location>
</feature>
<feature type="compositionally biased region" description="Basic and acidic residues" evidence="1">
    <location>
        <begin position="631"/>
        <end position="644"/>
    </location>
</feature>